<gene>
    <name evidence="1" type="ORF">SPELUC_LOCUS1917</name>
</gene>
<evidence type="ECO:0000313" key="2">
    <source>
        <dbReference type="Proteomes" id="UP000789366"/>
    </source>
</evidence>
<keyword evidence="2" id="KW-1185">Reference proteome</keyword>
<dbReference type="Proteomes" id="UP000789366">
    <property type="component" value="Unassembled WGS sequence"/>
</dbReference>
<proteinExistence type="predicted"/>
<dbReference type="EMBL" id="CAJVPW010001129">
    <property type="protein sequence ID" value="CAG8476143.1"/>
    <property type="molecule type" value="Genomic_DNA"/>
</dbReference>
<protein>
    <submittedName>
        <fullName evidence="1">10052_t:CDS:1</fullName>
    </submittedName>
</protein>
<organism evidence="1 2">
    <name type="scientific">Cetraspora pellucida</name>
    <dbReference type="NCBI Taxonomy" id="1433469"/>
    <lineage>
        <taxon>Eukaryota</taxon>
        <taxon>Fungi</taxon>
        <taxon>Fungi incertae sedis</taxon>
        <taxon>Mucoromycota</taxon>
        <taxon>Glomeromycotina</taxon>
        <taxon>Glomeromycetes</taxon>
        <taxon>Diversisporales</taxon>
        <taxon>Gigasporaceae</taxon>
        <taxon>Cetraspora</taxon>
    </lineage>
</organism>
<feature type="non-terminal residue" evidence="1">
    <location>
        <position position="1"/>
    </location>
</feature>
<name>A0ACA9KJF8_9GLOM</name>
<comment type="caution">
    <text evidence="1">The sequence shown here is derived from an EMBL/GenBank/DDBJ whole genome shotgun (WGS) entry which is preliminary data.</text>
</comment>
<sequence length="416" mass="48274">IDGRLFNLNTKNENIILRRLCRPEIWKQFGFSHIKPETTSRHRQFNKHVTHVTLLRQRLTNKQWSTLSLEIAAIDLAFRSLMKNLLLQRYPLVFSSGYHDKLQYITRCIPLISKSLMRIIQNSQNENFRSKATEFAQRTRAHTNLSFIPNGRIKYDVDSTPEQMRKIFSNGLYSIARDIKVHIPAFQEYSSSDEETLNTKVVKKSKIKSKLNRDKSNSDNVFEDLFDSYGINNYGEAKDIQTVYLECDNDNNDDIDLFASDITSDVDDYTGSLFDADEEDNRDFGETVFEEPTGSDTDNFLQEDLHYLDNENCSNFRGVFDQCNNADFSDSKVTDVKDACVVPDDDVELLNFDEFEDKHFFVNTRDTLELSHTSDLCVTNNKIVSTSQIQCANLHCFSDEQHNNSEDVFFDIMFEE</sequence>
<accession>A0ACA9KJF8</accession>
<evidence type="ECO:0000313" key="1">
    <source>
        <dbReference type="EMBL" id="CAG8476143.1"/>
    </source>
</evidence>
<reference evidence="1" key="1">
    <citation type="submission" date="2021-06" db="EMBL/GenBank/DDBJ databases">
        <authorList>
            <person name="Kallberg Y."/>
            <person name="Tangrot J."/>
            <person name="Rosling A."/>
        </authorList>
    </citation>
    <scope>NUCLEOTIDE SEQUENCE</scope>
    <source>
        <strain evidence="1">28 12/20/2015</strain>
    </source>
</reference>